<evidence type="ECO:0000313" key="2">
    <source>
        <dbReference type="EMBL" id="SDF56455.1"/>
    </source>
</evidence>
<protein>
    <submittedName>
        <fullName evidence="2">Methyltransferase domain-containing protein</fullName>
    </submittedName>
</protein>
<dbReference type="Gene3D" id="3.40.50.150">
    <property type="entry name" value="Vaccinia Virus protein VP39"/>
    <property type="match status" value="1"/>
</dbReference>
<sequence length="218" mass="23887">MRPTPTSDPAAFWEARYRDNGRVWSGRPNAPLVRETEGLPPGRALDLGCGEGADAVWLASRGWRVTGVDISATALERAAAHAAEAGLADRTTWERHELGRSFPEGTFDLVNVEYLQSPVALDQDGALRLAADALAPGGTLLIVMHAGWPSWQEEPPFEAEFPTLDGLLERLALPEEEWVLETKETLRRPSTSPDGAEGFREDHVWRLRRTGAAPRSAT</sequence>
<dbReference type="CDD" id="cd02440">
    <property type="entry name" value="AdoMet_MTases"/>
    <property type="match status" value="1"/>
</dbReference>
<dbReference type="GO" id="GO:0032259">
    <property type="term" value="P:methylation"/>
    <property type="evidence" value="ECO:0007669"/>
    <property type="project" value="UniProtKB-KW"/>
</dbReference>
<dbReference type="Pfam" id="PF13649">
    <property type="entry name" value="Methyltransf_25"/>
    <property type="match status" value="1"/>
</dbReference>
<dbReference type="InterPro" id="IPR041698">
    <property type="entry name" value="Methyltransf_25"/>
</dbReference>
<name>A0A1G7M3U9_9ACTN</name>
<evidence type="ECO:0000313" key="3">
    <source>
        <dbReference type="Proteomes" id="UP000198614"/>
    </source>
</evidence>
<accession>A0A1G7M3U9</accession>
<keyword evidence="2" id="KW-0489">Methyltransferase</keyword>
<gene>
    <name evidence="2" type="ORF">SAMN05216260_10951</name>
</gene>
<dbReference type="EMBL" id="FNAX01000009">
    <property type="protein sequence ID" value="SDF56455.1"/>
    <property type="molecule type" value="Genomic_DNA"/>
</dbReference>
<dbReference type="GO" id="GO:0008168">
    <property type="term" value="F:methyltransferase activity"/>
    <property type="evidence" value="ECO:0007669"/>
    <property type="project" value="UniProtKB-KW"/>
</dbReference>
<dbReference type="AlphaFoldDB" id="A0A1G7M3U9"/>
<dbReference type="InterPro" id="IPR029063">
    <property type="entry name" value="SAM-dependent_MTases_sf"/>
</dbReference>
<dbReference type="PANTHER" id="PTHR42912">
    <property type="entry name" value="METHYLTRANSFERASE"/>
    <property type="match status" value="1"/>
</dbReference>
<dbReference type="SUPFAM" id="SSF53335">
    <property type="entry name" value="S-adenosyl-L-methionine-dependent methyltransferases"/>
    <property type="match status" value="1"/>
</dbReference>
<feature type="domain" description="Methyltransferase" evidence="1">
    <location>
        <begin position="45"/>
        <end position="138"/>
    </location>
</feature>
<proteinExistence type="predicted"/>
<evidence type="ECO:0000259" key="1">
    <source>
        <dbReference type="Pfam" id="PF13649"/>
    </source>
</evidence>
<dbReference type="Proteomes" id="UP000198614">
    <property type="component" value="Unassembled WGS sequence"/>
</dbReference>
<dbReference type="OrthoDB" id="9786503at2"/>
<organism evidence="2 3">
    <name type="scientific">Streptomyces griseoaurantiacus</name>
    <dbReference type="NCBI Taxonomy" id="68213"/>
    <lineage>
        <taxon>Bacteria</taxon>
        <taxon>Bacillati</taxon>
        <taxon>Actinomycetota</taxon>
        <taxon>Actinomycetes</taxon>
        <taxon>Kitasatosporales</taxon>
        <taxon>Streptomycetaceae</taxon>
        <taxon>Streptomyces</taxon>
        <taxon>Streptomyces aurantiacus group</taxon>
    </lineage>
</organism>
<keyword evidence="2" id="KW-0808">Transferase</keyword>
<dbReference type="PANTHER" id="PTHR42912:SF93">
    <property type="entry name" value="N6-ADENOSINE-METHYLTRANSFERASE TMT1A"/>
    <property type="match status" value="1"/>
</dbReference>
<dbReference type="InterPro" id="IPR050508">
    <property type="entry name" value="Methyltransf_Superfamily"/>
</dbReference>
<reference evidence="2 3" key="1">
    <citation type="submission" date="2016-10" db="EMBL/GenBank/DDBJ databases">
        <authorList>
            <person name="de Groot N.N."/>
        </authorList>
    </citation>
    <scope>NUCLEOTIDE SEQUENCE [LARGE SCALE GENOMIC DNA]</scope>
    <source>
        <strain evidence="2 3">CGMCC 4.1859</strain>
    </source>
</reference>